<dbReference type="InterPro" id="IPR039703">
    <property type="entry name" value="Nta1"/>
</dbReference>
<dbReference type="GeneID" id="8853127"/>
<dbReference type="Pfam" id="PF00795">
    <property type="entry name" value="CN_hydrolase"/>
    <property type="match status" value="1"/>
</dbReference>
<evidence type="ECO:0000259" key="1">
    <source>
        <dbReference type="PROSITE" id="PS50263"/>
    </source>
</evidence>
<feature type="domain" description="CN hydrolase" evidence="1">
    <location>
        <begin position="1"/>
        <end position="247"/>
    </location>
</feature>
<dbReference type="AlphaFoldDB" id="D2VI92"/>
<dbReference type="STRING" id="5762.D2VI92"/>
<dbReference type="PROSITE" id="PS50263">
    <property type="entry name" value="CN_HYDROLASE"/>
    <property type="match status" value="1"/>
</dbReference>
<dbReference type="InterPro" id="IPR003010">
    <property type="entry name" value="C-N_Hydrolase"/>
</dbReference>
<dbReference type="InterPro" id="IPR036526">
    <property type="entry name" value="C-N_Hydrolase_sf"/>
</dbReference>
<dbReference type="Gene3D" id="3.60.110.10">
    <property type="entry name" value="Carbon-nitrogen hydrolase"/>
    <property type="match status" value="1"/>
</dbReference>
<dbReference type="OrthoDB" id="201515at2759"/>
<evidence type="ECO:0000313" key="3">
    <source>
        <dbReference type="Proteomes" id="UP000006671"/>
    </source>
</evidence>
<accession>D2VI92</accession>
<reference evidence="2 3" key="1">
    <citation type="journal article" date="2010" name="Cell">
        <title>The genome of Naegleria gruberi illuminates early eukaryotic versatility.</title>
        <authorList>
            <person name="Fritz-Laylin L.K."/>
            <person name="Prochnik S.E."/>
            <person name="Ginger M.L."/>
            <person name="Dacks J.B."/>
            <person name="Carpenter M.L."/>
            <person name="Field M.C."/>
            <person name="Kuo A."/>
            <person name="Paredez A."/>
            <person name="Chapman J."/>
            <person name="Pham J."/>
            <person name="Shu S."/>
            <person name="Neupane R."/>
            <person name="Cipriano M."/>
            <person name="Mancuso J."/>
            <person name="Tu H."/>
            <person name="Salamov A."/>
            <person name="Lindquist E."/>
            <person name="Shapiro H."/>
            <person name="Lucas S."/>
            <person name="Grigoriev I.V."/>
            <person name="Cande W.Z."/>
            <person name="Fulton C."/>
            <person name="Rokhsar D.S."/>
            <person name="Dawson S.C."/>
        </authorList>
    </citation>
    <scope>NUCLEOTIDE SEQUENCE [LARGE SCALE GENOMIC DNA]</scope>
    <source>
        <strain evidence="2 3">NEG-M</strain>
    </source>
</reference>
<dbReference type="PANTHER" id="PTHR11750">
    <property type="entry name" value="PROTEIN N-TERMINAL AMIDASE"/>
    <property type="match status" value="1"/>
</dbReference>
<dbReference type="GO" id="GO:0070773">
    <property type="term" value="F:protein-N-terminal glutamine amidohydrolase activity"/>
    <property type="evidence" value="ECO:0007669"/>
    <property type="project" value="InterPro"/>
</dbReference>
<dbReference type="KEGG" id="ngr:NAEGRDRAFT_68604"/>
<dbReference type="SUPFAM" id="SSF56317">
    <property type="entry name" value="Carbon-nitrogen hydrolase"/>
    <property type="match status" value="1"/>
</dbReference>
<protein>
    <submittedName>
        <fullName evidence="2">Predicted protein</fullName>
    </submittedName>
</protein>
<dbReference type="Proteomes" id="UP000006671">
    <property type="component" value="Unassembled WGS sequence"/>
</dbReference>
<dbReference type="RefSeq" id="XP_002676299.1">
    <property type="nucleotide sequence ID" value="XM_002676253.1"/>
</dbReference>
<gene>
    <name evidence="2" type="ORF">NAEGRDRAFT_68604</name>
</gene>
<dbReference type="EMBL" id="GG738873">
    <property type="protein sequence ID" value="EFC43555.1"/>
    <property type="molecule type" value="Genomic_DNA"/>
</dbReference>
<dbReference type="VEuPathDB" id="AmoebaDB:NAEGRDRAFT_68604"/>
<dbReference type="FunCoup" id="D2VI92">
    <property type="interactions" value="4"/>
</dbReference>
<name>D2VI92_NAEGR</name>
<dbReference type="GO" id="GO:0030163">
    <property type="term" value="P:protein catabolic process"/>
    <property type="evidence" value="ECO:0007669"/>
    <property type="project" value="TreeGrafter"/>
</dbReference>
<dbReference type="GO" id="GO:0008418">
    <property type="term" value="F:protein-N-terminal asparagine amidohydrolase activity"/>
    <property type="evidence" value="ECO:0007669"/>
    <property type="project" value="InterPro"/>
</dbReference>
<dbReference type="OMA" id="VKILCWD"/>
<evidence type="ECO:0000313" key="2">
    <source>
        <dbReference type="EMBL" id="EFC43555.1"/>
    </source>
</evidence>
<keyword evidence="3" id="KW-1185">Reference proteome</keyword>
<sequence length="248" mass="28635">MALSGYMFDNYDDVFPYCEEQGKGSCYEFCKNLSEMYDCAVVCGYPEKEQNQGSAIPFKLFNSIYIVSADGSFVNYRKHFLYEQDMKWAQEGEEFKSFILRINDKKILEDDPVDDEENCNNYIRVGAGICMDINNGTDFSTDYYAKEFANFHKDKESELILFAANWLANRDDPSDCLSTQSYWVERMAPIMKSQPITYFAACNRTGIEKDTQFAGASCVLMLNKKRPVILQDASHDEECVKVREIYFP</sequence>
<dbReference type="PANTHER" id="PTHR11750:SF26">
    <property type="entry name" value="PROTEIN N-TERMINAL AMIDASE"/>
    <property type="match status" value="1"/>
</dbReference>
<dbReference type="eggNOG" id="KOG0806">
    <property type="taxonomic scope" value="Eukaryota"/>
</dbReference>
<dbReference type="InParanoid" id="D2VI92"/>
<organism evidence="3">
    <name type="scientific">Naegleria gruberi</name>
    <name type="common">Amoeba</name>
    <dbReference type="NCBI Taxonomy" id="5762"/>
    <lineage>
        <taxon>Eukaryota</taxon>
        <taxon>Discoba</taxon>
        <taxon>Heterolobosea</taxon>
        <taxon>Tetramitia</taxon>
        <taxon>Eutetramitia</taxon>
        <taxon>Vahlkampfiidae</taxon>
        <taxon>Naegleria</taxon>
    </lineage>
</organism>
<proteinExistence type="predicted"/>